<evidence type="ECO:0000313" key="2">
    <source>
        <dbReference type="Proteomes" id="UP001237194"/>
    </source>
</evidence>
<dbReference type="Proteomes" id="UP001237194">
    <property type="component" value="Unassembled WGS sequence"/>
</dbReference>
<keyword evidence="2" id="KW-1185">Reference proteome</keyword>
<dbReference type="RefSeq" id="WP_283892596.1">
    <property type="nucleotide sequence ID" value="NZ_JARWAF010000003.1"/>
</dbReference>
<sequence length="223" mass="23360">MTGERLRFDGWIAGVGTSSGTRLVVGHWPRSPFGAFSDVMVERPDGERVLLAPSRRIADFVAATYRFDRIEVVPVSVAAVAPAGGSAWLVEADAPAGGSAWLVEAGPLRLRLRTGRRTVLGLLLSAVPAPFARSPVWAALCDVPARLLMPGVRTLGRAGPGRREWYGARGLRPVVAAEALLDGVSLGALAPLDPPVAFGFGSAPRSPALVRVTTTVELAPAGR</sequence>
<organism evidence="1 2">
    <name type="scientific">Streptomyces pakalii</name>
    <dbReference type="NCBI Taxonomy" id="3036494"/>
    <lineage>
        <taxon>Bacteria</taxon>
        <taxon>Bacillati</taxon>
        <taxon>Actinomycetota</taxon>
        <taxon>Actinomycetes</taxon>
        <taxon>Kitasatosporales</taxon>
        <taxon>Streptomycetaceae</taxon>
        <taxon>Streptomyces</taxon>
    </lineage>
</organism>
<name>A0ABT7D5Q7_9ACTN</name>
<evidence type="ECO:0000313" key="1">
    <source>
        <dbReference type="EMBL" id="MDJ1640352.1"/>
    </source>
</evidence>
<gene>
    <name evidence="1" type="ORF">P5W92_08035</name>
</gene>
<proteinExistence type="predicted"/>
<dbReference type="EMBL" id="JARWAF010000003">
    <property type="protein sequence ID" value="MDJ1640352.1"/>
    <property type="molecule type" value="Genomic_DNA"/>
</dbReference>
<evidence type="ECO:0008006" key="3">
    <source>
        <dbReference type="Google" id="ProtNLM"/>
    </source>
</evidence>
<reference evidence="1 2" key="1">
    <citation type="submission" date="2023-04" db="EMBL/GenBank/DDBJ databases">
        <title>A novel species of the genus Streptomyces: Streptomyces pakalii sp. nov. isolated from a Mexican soil jungle.</title>
        <authorList>
            <person name="Chavez-Hernandez M.A."/>
            <person name="Ortiz-Alvarez J."/>
            <person name="Villa-Tanaca L."/>
            <person name="Hernandez-Rodriguez C."/>
        </authorList>
    </citation>
    <scope>NUCLEOTIDE SEQUENCE [LARGE SCALE GENOMIC DNA]</scope>
    <source>
        <strain evidence="1 2">ENCB-J15</strain>
    </source>
</reference>
<accession>A0ABT7D5Q7</accession>
<comment type="caution">
    <text evidence="1">The sequence shown here is derived from an EMBL/GenBank/DDBJ whole genome shotgun (WGS) entry which is preliminary data.</text>
</comment>
<protein>
    <recommendedName>
        <fullName evidence="3">Phosphodiesterase</fullName>
    </recommendedName>
</protein>